<evidence type="ECO:0000256" key="1">
    <source>
        <dbReference type="ARBA" id="ARBA00000085"/>
    </source>
</evidence>
<dbReference type="InterPro" id="IPR050428">
    <property type="entry name" value="TCS_sensor_his_kinase"/>
</dbReference>
<dbReference type="CDD" id="cd06225">
    <property type="entry name" value="HAMP"/>
    <property type="match status" value="1"/>
</dbReference>
<dbReference type="SUPFAM" id="SSF55874">
    <property type="entry name" value="ATPase domain of HSP90 chaperone/DNA topoisomerase II/histidine kinase"/>
    <property type="match status" value="1"/>
</dbReference>
<feature type="transmembrane region" description="Helical" evidence="11">
    <location>
        <begin position="165"/>
        <end position="188"/>
    </location>
</feature>
<dbReference type="Proteomes" id="UP000290253">
    <property type="component" value="Unassembled WGS sequence"/>
</dbReference>
<dbReference type="SMART" id="SM00304">
    <property type="entry name" value="HAMP"/>
    <property type="match status" value="1"/>
</dbReference>
<feature type="domain" description="HAMP" evidence="13">
    <location>
        <begin position="189"/>
        <end position="242"/>
    </location>
</feature>
<evidence type="ECO:0000256" key="5">
    <source>
        <dbReference type="ARBA" id="ARBA00022679"/>
    </source>
</evidence>
<dbReference type="PROSITE" id="PS50109">
    <property type="entry name" value="HIS_KIN"/>
    <property type="match status" value="1"/>
</dbReference>
<comment type="caution">
    <text evidence="14">The sequence shown here is derived from an EMBL/GenBank/DDBJ whole genome shotgun (WGS) entry which is preliminary data.</text>
</comment>
<dbReference type="PROSITE" id="PS50885">
    <property type="entry name" value="HAMP"/>
    <property type="match status" value="1"/>
</dbReference>
<keyword evidence="9" id="KW-0902">Two-component regulatory system</keyword>
<dbReference type="AlphaFoldDB" id="A0A4Q1SDL3"/>
<dbReference type="SMART" id="SM00387">
    <property type="entry name" value="HATPase_c"/>
    <property type="match status" value="1"/>
</dbReference>
<evidence type="ECO:0000256" key="6">
    <source>
        <dbReference type="ARBA" id="ARBA00022692"/>
    </source>
</evidence>
<dbReference type="EC" id="2.7.13.3" evidence="3"/>
<proteinExistence type="predicted"/>
<gene>
    <name evidence="14" type="ORF">ESZ00_11340</name>
</gene>
<evidence type="ECO:0000313" key="15">
    <source>
        <dbReference type="Proteomes" id="UP000290253"/>
    </source>
</evidence>
<dbReference type="SUPFAM" id="SSF158472">
    <property type="entry name" value="HAMP domain-like"/>
    <property type="match status" value="1"/>
</dbReference>
<evidence type="ECO:0000256" key="7">
    <source>
        <dbReference type="ARBA" id="ARBA00022777"/>
    </source>
</evidence>
<dbReference type="InterPro" id="IPR003594">
    <property type="entry name" value="HATPase_dom"/>
</dbReference>
<keyword evidence="4" id="KW-0597">Phosphoprotein</keyword>
<protein>
    <recommendedName>
        <fullName evidence="3">histidine kinase</fullName>
        <ecNumber evidence="3">2.7.13.3</ecNumber>
    </recommendedName>
</protein>
<dbReference type="InterPro" id="IPR003660">
    <property type="entry name" value="HAMP_dom"/>
</dbReference>
<keyword evidence="5" id="KW-0808">Transferase</keyword>
<dbReference type="Gene3D" id="1.10.287.130">
    <property type="match status" value="1"/>
</dbReference>
<dbReference type="Pfam" id="PF00672">
    <property type="entry name" value="HAMP"/>
    <property type="match status" value="1"/>
</dbReference>
<dbReference type="InterPro" id="IPR004358">
    <property type="entry name" value="Sig_transdc_His_kin-like_C"/>
</dbReference>
<organism evidence="14 15">
    <name type="scientific">Silvibacterium dinghuense</name>
    <dbReference type="NCBI Taxonomy" id="1560006"/>
    <lineage>
        <taxon>Bacteria</taxon>
        <taxon>Pseudomonadati</taxon>
        <taxon>Acidobacteriota</taxon>
        <taxon>Terriglobia</taxon>
        <taxon>Terriglobales</taxon>
        <taxon>Acidobacteriaceae</taxon>
        <taxon>Silvibacterium</taxon>
    </lineage>
</organism>
<reference evidence="14 15" key="1">
    <citation type="journal article" date="2016" name="Int. J. Syst. Evol. Microbiol.">
        <title>Acidipila dinghuensis sp. nov., an acidobacterium isolated from forest soil.</title>
        <authorList>
            <person name="Jiang Y.W."/>
            <person name="Wang J."/>
            <person name="Chen M.H."/>
            <person name="Lv Y.Y."/>
            <person name="Qiu L.H."/>
        </authorList>
    </citation>
    <scope>NUCLEOTIDE SEQUENCE [LARGE SCALE GENOMIC DNA]</scope>
    <source>
        <strain evidence="14 15">DHOF10</strain>
    </source>
</reference>
<keyword evidence="6 11" id="KW-0812">Transmembrane</keyword>
<dbReference type="SMART" id="SM00388">
    <property type="entry name" value="HisKA"/>
    <property type="match status" value="1"/>
</dbReference>
<evidence type="ECO:0000256" key="4">
    <source>
        <dbReference type="ARBA" id="ARBA00022553"/>
    </source>
</evidence>
<dbReference type="Gene3D" id="3.30.565.10">
    <property type="entry name" value="Histidine kinase-like ATPase, C-terminal domain"/>
    <property type="match status" value="1"/>
</dbReference>
<evidence type="ECO:0000256" key="8">
    <source>
        <dbReference type="ARBA" id="ARBA00022989"/>
    </source>
</evidence>
<dbReference type="GO" id="GO:0000155">
    <property type="term" value="F:phosphorelay sensor kinase activity"/>
    <property type="evidence" value="ECO:0007669"/>
    <property type="project" value="InterPro"/>
</dbReference>
<evidence type="ECO:0000256" key="2">
    <source>
        <dbReference type="ARBA" id="ARBA00004141"/>
    </source>
</evidence>
<evidence type="ECO:0000313" key="14">
    <source>
        <dbReference type="EMBL" id="RXS95193.1"/>
    </source>
</evidence>
<comment type="subcellular location">
    <subcellularLocation>
        <location evidence="2">Membrane</location>
        <topology evidence="2">Multi-pass membrane protein</topology>
    </subcellularLocation>
</comment>
<evidence type="ECO:0000259" key="13">
    <source>
        <dbReference type="PROSITE" id="PS50885"/>
    </source>
</evidence>
<dbReference type="Gene3D" id="6.10.340.10">
    <property type="match status" value="1"/>
</dbReference>
<evidence type="ECO:0000256" key="10">
    <source>
        <dbReference type="ARBA" id="ARBA00023136"/>
    </source>
</evidence>
<dbReference type="InterPro" id="IPR005467">
    <property type="entry name" value="His_kinase_dom"/>
</dbReference>
<name>A0A4Q1SDL3_9BACT</name>
<feature type="transmembrane region" description="Helical" evidence="11">
    <location>
        <begin position="132"/>
        <end position="153"/>
    </location>
</feature>
<feature type="domain" description="Histidine kinase" evidence="12">
    <location>
        <begin position="250"/>
        <end position="467"/>
    </location>
</feature>
<keyword evidence="15" id="KW-1185">Reference proteome</keyword>
<dbReference type="CDD" id="cd00075">
    <property type="entry name" value="HATPase"/>
    <property type="match status" value="1"/>
</dbReference>
<dbReference type="SUPFAM" id="SSF47384">
    <property type="entry name" value="Homodimeric domain of signal transducing histidine kinase"/>
    <property type="match status" value="1"/>
</dbReference>
<keyword evidence="7" id="KW-0418">Kinase</keyword>
<keyword evidence="10 11" id="KW-0472">Membrane</keyword>
<dbReference type="CDD" id="cd00082">
    <property type="entry name" value="HisKA"/>
    <property type="match status" value="1"/>
</dbReference>
<dbReference type="Pfam" id="PF00512">
    <property type="entry name" value="HisKA"/>
    <property type="match status" value="1"/>
</dbReference>
<dbReference type="PRINTS" id="PR00344">
    <property type="entry name" value="BCTRLSENSOR"/>
</dbReference>
<dbReference type="RefSeq" id="WP_129208364.1">
    <property type="nucleotide sequence ID" value="NZ_BMGU01000003.1"/>
</dbReference>
<dbReference type="OrthoDB" id="112712at2"/>
<dbReference type="PANTHER" id="PTHR45436:SF15">
    <property type="entry name" value="SENSOR HISTIDINE KINASE CUSS"/>
    <property type="match status" value="1"/>
</dbReference>
<sequence length="478" mass="53183">MPHLPLSLRSRLTLWYVAVLAVLLLVYASLVFAFQYAVLSRQIFHDEVQDVVTAEGLLYFDQSGSLHMQDNYYSRPQSHLLVDRLMEVRDLSGLVLYRSPALHGMPLGGPLRRDEGDRSFNERAVRLEDGTYAVIISHIHTLNGVTMVIRLGYSLAPLRERMTQFLVLLLIAVPLALLVAGAAGQIIAARALRPLKEMTERAQGITANNLHDRLEIANPGDELGQLAKVFNHLLGRLDEAFQQLKRFTADAAHELRTPLASIRTMSEVTLEQHAGLDTYQETLESVLEETARLNETINGLLLLARAESSQPGEAQSAFVVRDLVDEVLGVLEVLIEEKQLTVRQDGDAMRNITVLADRSLLRIAFMNVLHNAVKYSPRGSFLDIHWRLESDRLGIDFQDEGPGIPRDEQQKVFERFYTSRALANASGSGAGLGLSIAKLIVDRIGGKMTFEEVEHGARCVIEVPLSAGSDGYRSFEKV</sequence>
<dbReference type="PANTHER" id="PTHR45436">
    <property type="entry name" value="SENSOR HISTIDINE KINASE YKOH"/>
    <property type="match status" value="1"/>
</dbReference>
<comment type="catalytic activity">
    <reaction evidence="1">
        <text>ATP + protein L-histidine = ADP + protein N-phospho-L-histidine.</text>
        <dbReference type="EC" id="2.7.13.3"/>
    </reaction>
</comment>
<evidence type="ECO:0000259" key="12">
    <source>
        <dbReference type="PROSITE" id="PS50109"/>
    </source>
</evidence>
<evidence type="ECO:0000256" key="11">
    <source>
        <dbReference type="SAM" id="Phobius"/>
    </source>
</evidence>
<accession>A0A4Q1SDL3</accession>
<feature type="transmembrane region" description="Helical" evidence="11">
    <location>
        <begin position="12"/>
        <end position="34"/>
    </location>
</feature>
<dbReference type="EMBL" id="SDMK01000002">
    <property type="protein sequence ID" value="RXS95193.1"/>
    <property type="molecule type" value="Genomic_DNA"/>
</dbReference>
<dbReference type="InterPro" id="IPR003661">
    <property type="entry name" value="HisK_dim/P_dom"/>
</dbReference>
<dbReference type="GO" id="GO:0005886">
    <property type="term" value="C:plasma membrane"/>
    <property type="evidence" value="ECO:0007669"/>
    <property type="project" value="TreeGrafter"/>
</dbReference>
<keyword evidence="8 11" id="KW-1133">Transmembrane helix</keyword>
<dbReference type="InterPro" id="IPR036890">
    <property type="entry name" value="HATPase_C_sf"/>
</dbReference>
<dbReference type="Pfam" id="PF02518">
    <property type="entry name" value="HATPase_c"/>
    <property type="match status" value="1"/>
</dbReference>
<evidence type="ECO:0000256" key="9">
    <source>
        <dbReference type="ARBA" id="ARBA00023012"/>
    </source>
</evidence>
<evidence type="ECO:0000256" key="3">
    <source>
        <dbReference type="ARBA" id="ARBA00012438"/>
    </source>
</evidence>
<dbReference type="InterPro" id="IPR036097">
    <property type="entry name" value="HisK_dim/P_sf"/>
</dbReference>